<dbReference type="AlphaFoldDB" id="A0A8X7CMB7"/>
<keyword evidence="2" id="KW-1185">Reference proteome</keyword>
<proteinExistence type="predicted"/>
<sequence length="113" mass="12349">MAGEASACPYVLMFSNDKCFPLYIKNARAVERSEASSAVSVPHHRHAASTNRAIYQPLPFLKPLPRKPVGKSSYVFSARFSVKDQRRNGLGTRGPAAKHNLRMANGCWCAAGT</sequence>
<accession>A0A8X7CMB7</accession>
<dbReference type="Proteomes" id="UP000886998">
    <property type="component" value="Unassembled WGS sequence"/>
</dbReference>
<protein>
    <submittedName>
        <fullName evidence="1">Uncharacterized protein</fullName>
    </submittedName>
</protein>
<dbReference type="EMBL" id="BMAV01017510">
    <property type="protein sequence ID" value="GFY69217.1"/>
    <property type="molecule type" value="Genomic_DNA"/>
</dbReference>
<organism evidence="1 2">
    <name type="scientific">Trichonephila inaurata madagascariensis</name>
    <dbReference type="NCBI Taxonomy" id="2747483"/>
    <lineage>
        <taxon>Eukaryota</taxon>
        <taxon>Metazoa</taxon>
        <taxon>Ecdysozoa</taxon>
        <taxon>Arthropoda</taxon>
        <taxon>Chelicerata</taxon>
        <taxon>Arachnida</taxon>
        <taxon>Araneae</taxon>
        <taxon>Araneomorphae</taxon>
        <taxon>Entelegynae</taxon>
        <taxon>Araneoidea</taxon>
        <taxon>Nephilidae</taxon>
        <taxon>Trichonephila</taxon>
        <taxon>Trichonephila inaurata</taxon>
    </lineage>
</organism>
<reference evidence="1" key="1">
    <citation type="submission" date="2020-08" db="EMBL/GenBank/DDBJ databases">
        <title>Multicomponent nature underlies the extraordinary mechanical properties of spider dragline silk.</title>
        <authorList>
            <person name="Kono N."/>
            <person name="Nakamura H."/>
            <person name="Mori M."/>
            <person name="Yoshida Y."/>
            <person name="Ohtoshi R."/>
            <person name="Malay A.D."/>
            <person name="Moran D.A.P."/>
            <person name="Tomita M."/>
            <person name="Numata K."/>
            <person name="Arakawa K."/>
        </authorList>
    </citation>
    <scope>NUCLEOTIDE SEQUENCE</scope>
</reference>
<comment type="caution">
    <text evidence="1">The sequence shown here is derived from an EMBL/GenBank/DDBJ whole genome shotgun (WGS) entry which is preliminary data.</text>
</comment>
<evidence type="ECO:0000313" key="2">
    <source>
        <dbReference type="Proteomes" id="UP000886998"/>
    </source>
</evidence>
<name>A0A8X7CMB7_9ARAC</name>
<gene>
    <name evidence="1" type="ORF">TNIN_164971</name>
</gene>
<evidence type="ECO:0000313" key="1">
    <source>
        <dbReference type="EMBL" id="GFY69217.1"/>
    </source>
</evidence>